<proteinExistence type="predicted"/>
<dbReference type="EMBL" id="BK015392">
    <property type="protein sequence ID" value="DAE04679.1"/>
    <property type="molecule type" value="Genomic_DNA"/>
</dbReference>
<organism evidence="1">
    <name type="scientific">Myoviridae sp. ctFYw8</name>
    <dbReference type="NCBI Taxonomy" id="2825069"/>
    <lineage>
        <taxon>Viruses</taxon>
        <taxon>Duplodnaviria</taxon>
        <taxon>Heunggongvirae</taxon>
        <taxon>Uroviricota</taxon>
        <taxon>Caudoviricetes</taxon>
    </lineage>
</organism>
<evidence type="ECO:0000313" key="1">
    <source>
        <dbReference type="EMBL" id="DAE04679.1"/>
    </source>
</evidence>
<protein>
    <submittedName>
        <fullName evidence="1">Baseplate structural protein</fullName>
    </submittedName>
</protein>
<reference evidence="1" key="1">
    <citation type="journal article" date="2021" name="Proc. Natl. Acad. Sci. U.S.A.">
        <title>A Catalog of Tens of Thousands of Viruses from Human Metagenomes Reveals Hidden Associations with Chronic Diseases.</title>
        <authorList>
            <person name="Tisza M.J."/>
            <person name="Buck C.B."/>
        </authorList>
    </citation>
    <scope>NUCLEOTIDE SEQUENCE</scope>
    <source>
        <strain evidence="1">CtFYw8</strain>
    </source>
</reference>
<sequence>MARSISDIKKEMTTAFAQERAVVNAYGLDARKSFDQQFSAVSIESILFYCFAVAVWAVETLFDKHSAEVDTRIEQLEPHTLRWYVNKVKAFMYGYKLVSDTDRYDTSGMSDTDINKARIIKYAVATEDDSMVYIKVAGQTDNGKPCLLNKSQFSALKQYVNEIKDAGVSVQLRNEEADLIKINLFVYYDPTLMNERGELSDGSKPVNEAVQSVITNLPFNGIFRNTDLLEAIKSIPAVVVVDIDSASGGIQAKARNADRYSSVVGYNRPYSGYYEIEGGSANVTYKEYKSIE</sequence>
<name>A0A8S5PBX8_9CAUD</name>
<accession>A0A8S5PBX8</accession>